<evidence type="ECO:0000256" key="1">
    <source>
        <dbReference type="ARBA" id="ARBA00000847"/>
    </source>
</evidence>
<dbReference type="InterPro" id="IPR020084">
    <property type="entry name" value="NUDIX_hydrolase_CS"/>
</dbReference>
<dbReference type="Proteomes" id="UP000199437">
    <property type="component" value="Unassembled WGS sequence"/>
</dbReference>
<dbReference type="Pfam" id="PF00293">
    <property type="entry name" value="NUDIX"/>
    <property type="match status" value="1"/>
</dbReference>
<dbReference type="EMBL" id="FOIR01000001">
    <property type="protein sequence ID" value="SEW08219.1"/>
    <property type="molecule type" value="Genomic_DNA"/>
</dbReference>
<dbReference type="STRING" id="1267423.SAMN05216290_1658"/>
<evidence type="ECO:0000313" key="9">
    <source>
        <dbReference type="EMBL" id="SEW08219.1"/>
    </source>
</evidence>
<dbReference type="GeneID" id="99986382"/>
<dbReference type="PROSITE" id="PS00893">
    <property type="entry name" value="NUDIX_BOX"/>
    <property type="match status" value="1"/>
</dbReference>
<dbReference type="PANTHER" id="PTHR11839">
    <property type="entry name" value="UDP/ADP-SUGAR PYROPHOSPHATASE"/>
    <property type="match status" value="1"/>
</dbReference>
<dbReference type="SUPFAM" id="SSF55811">
    <property type="entry name" value="Nudix"/>
    <property type="match status" value="1"/>
</dbReference>
<evidence type="ECO:0000256" key="3">
    <source>
        <dbReference type="ARBA" id="ARBA00007275"/>
    </source>
</evidence>
<evidence type="ECO:0000259" key="8">
    <source>
        <dbReference type="PROSITE" id="PS51462"/>
    </source>
</evidence>
<dbReference type="GO" id="GO:0016787">
    <property type="term" value="F:hydrolase activity"/>
    <property type="evidence" value="ECO:0007669"/>
    <property type="project" value="UniProtKB-KW"/>
</dbReference>
<evidence type="ECO:0000256" key="5">
    <source>
        <dbReference type="ARBA" id="ARBA00022801"/>
    </source>
</evidence>
<evidence type="ECO:0000256" key="7">
    <source>
        <dbReference type="ARBA" id="ARBA00032272"/>
    </source>
</evidence>
<proteinExistence type="inferred from homology"/>
<comment type="similarity">
    <text evidence="3">Belongs to the Nudix hydrolase family. NudK subfamily.</text>
</comment>
<accession>A0A1I0P2E4</accession>
<evidence type="ECO:0000256" key="4">
    <source>
        <dbReference type="ARBA" id="ARBA00016377"/>
    </source>
</evidence>
<dbReference type="RefSeq" id="WP_245733517.1">
    <property type="nucleotide sequence ID" value="NZ_FOIR01000001.1"/>
</dbReference>
<dbReference type="Gene3D" id="3.90.79.10">
    <property type="entry name" value="Nucleoside Triphosphate Pyrophosphohydrolase"/>
    <property type="match status" value="1"/>
</dbReference>
<dbReference type="GO" id="GO:0019693">
    <property type="term" value="P:ribose phosphate metabolic process"/>
    <property type="evidence" value="ECO:0007669"/>
    <property type="project" value="TreeGrafter"/>
</dbReference>
<dbReference type="PANTHER" id="PTHR11839:SF18">
    <property type="entry name" value="NUDIX HYDROLASE DOMAIN-CONTAINING PROTEIN"/>
    <property type="match status" value="1"/>
</dbReference>
<dbReference type="InterPro" id="IPR015797">
    <property type="entry name" value="NUDIX_hydrolase-like_dom_sf"/>
</dbReference>
<dbReference type="PROSITE" id="PS51462">
    <property type="entry name" value="NUDIX"/>
    <property type="match status" value="1"/>
</dbReference>
<dbReference type="AlphaFoldDB" id="A0A1I0P2E4"/>
<keyword evidence="10" id="KW-1185">Reference proteome</keyword>
<evidence type="ECO:0000256" key="2">
    <source>
        <dbReference type="ARBA" id="ARBA00001946"/>
    </source>
</evidence>
<sequence>MEVESNGYFCGMDETKNPWKTLSGKKVYENPWIRLDEYEVITPTGSEGIYGKVSFKGKAVATLPIDEDGNTWLVGQYRYTLNEYSWEIPMGAVPTEEGYEQGALRELKEETGLVAEKLEFLMKIHTSNSVTDEVGMVYIATGLSQGETDFDDTEELAIKKLHFKEALNMVLEGTITDSLSVGAILKYAFINKLH</sequence>
<protein>
    <recommendedName>
        <fullName evidence="4">GDP-mannose pyrophosphatase</fullName>
    </recommendedName>
    <alternativeName>
        <fullName evidence="6">GDP-mannose hydrolase</fullName>
    </alternativeName>
    <alternativeName>
        <fullName evidence="7">GDPMK</fullName>
    </alternativeName>
</protein>
<comment type="catalytic activity">
    <reaction evidence="1">
        <text>GDP-alpha-D-mannose + H2O = alpha-D-mannose 1-phosphate + GMP + 2 H(+)</text>
        <dbReference type="Rhea" id="RHEA:27978"/>
        <dbReference type="ChEBI" id="CHEBI:15377"/>
        <dbReference type="ChEBI" id="CHEBI:15378"/>
        <dbReference type="ChEBI" id="CHEBI:57527"/>
        <dbReference type="ChEBI" id="CHEBI:58115"/>
        <dbReference type="ChEBI" id="CHEBI:58409"/>
    </reaction>
</comment>
<feature type="domain" description="Nudix hydrolase" evidence="8">
    <location>
        <begin position="55"/>
        <end position="183"/>
    </location>
</feature>
<gene>
    <name evidence="9" type="ORF">SAMN05216290_1658</name>
</gene>
<dbReference type="GO" id="GO:0006753">
    <property type="term" value="P:nucleoside phosphate metabolic process"/>
    <property type="evidence" value="ECO:0007669"/>
    <property type="project" value="TreeGrafter"/>
</dbReference>
<evidence type="ECO:0000313" key="10">
    <source>
        <dbReference type="Proteomes" id="UP000199437"/>
    </source>
</evidence>
<name>A0A1I0P2E4_9BACT</name>
<organism evidence="9 10">
    <name type="scientific">Roseivirga pacifica</name>
    <dbReference type="NCBI Taxonomy" id="1267423"/>
    <lineage>
        <taxon>Bacteria</taxon>
        <taxon>Pseudomonadati</taxon>
        <taxon>Bacteroidota</taxon>
        <taxon>Cytophagia</taxon>
        <taxon>Cytophagales</taxon>
        <taxon>Roseivirgaceae</taxon>
        <taxon>Roseivirga</taxon>
    </lineage>
</organism>
<dbReference type="InterPro" id="IPR000086">
    <property type="entry name" value="NUDIX_hydrolase_dom"/>
</dbReference>
<comment type="cofactor">
    <cofactor evidence="2">
        <name>Mg(2+)</name>
        <dbReference type="ChEBI" id="CHEBI:18420"/>
    </cofactor>
</comment>
<keyword evidence="5" id="KW-0378">Hydrolase</keyword>
<reference evidence="10" key="1">
    <citation type="submission" date="2016-10" db="EMBL/GenBank/DDBJ databases">
        <authorList>
            <person name="Varghese N."/>
            <person name="Submissions S."/>
        </authorList>
    </citation>
    <scope>NUCLEOTIDE SEQUENCE [LARGE SCALE GENOMIC DNA]</scope>
    <source>
        <strain evidence="10">CGMCC 1.12402</strain>
    </source>
</reference>
<evidence type="ECO:0000256" key="6">
    <source>
        <dbReference type="ARBA" id="ARBA00032162"/>
    </source>
</evidence>
<dbReference type="CDD" id="cd24161">
    <property type="entry name" value="NUDIX_ADPRase_Ndx2"/>
    <property type="match status" value="1"/>
</dbReference>